<feature type="region of interest" description="Disordered" evidence="1">
    <location>
        <begin position="1161"/>
        <end position="1180"/>
    </location>
</feature>
<protein>
    <submittedName>
        <fullName evidence="3">DISARM system helicase DrmA</fullName>
    </submittedName>
</protein>
<dbReference type="Pfam" id="PF00271">
    <property type="entry name" value="Helicase_C"/>
    <property type="match status" value="1"/>
</dbReference>
<feature type="compositionally biased region" description="Basic and acidic residues" evidence="1">
    <location>
        <begin position="99"/>
        <end position="109"/>
    </location>
</feature>
<dbReference type="InterPro" id="IPR027417">
    <property type="entry name" value="P-loop_NTPase"/>
</dbReference>
<dbReference type="PROSITE" id="PS51194">
    <property type="entry name" value="HELICASE_CTER"/>
    <property type="match status" value="1"/>
</dbReference>
<dbReference type="CDD" id="cd18785">
    <property type="entry name" value="SF2_C"/>
    <property type="match status" value="1"/>
</dbReference>
<comment type="caution">
    <text evidence="3">The sequence shown here is derived from an EMBL/GenBank/DDBJ whole genome shotgun (WGS) entry which is preliminary data.</text>
</comment>
<accession>A0ABW0S8T2</accession>
<feature type="compositionally biased region" description="Basic and acidic residues" evidence="1">
    <location>
        <begin position="1"/>
        <end position="13"/>
    </location>
</feature>
<sequence length="1180" mass="129190">MPDDHAELPKPVDRLSALPKPASPVEVRERLVEMLRRDLIGPHPDLDPDLAREVLGKVPPSTFYLAGMIAPSIDAPMAPPPSPEDQAEAAVDDLRGEETLGDQPVRDDEGAAEGGPAKKRSFLPSSVGLTVLVPEGASRIEARITWGDYQPEPPLEAALVLPEAAPPEGGAPLLGEDGKPVRKPYASDLTWRRIPREERVPLDLIEGARDVVVPGSRTPGRMAFADGLELALRVRPVRETVLPDGTVRRTRAVSVFLVNRRARVVRRYADIATAFQARLELSCEEGFAPRDDLSTYHSEDPDERLADLHYGEACTFAAGHNMSADWEEPREGRIRRVWTEPLPCEEVKGVTADLSREGVELRMEELAAAAEKGPEALRALLDALPRLYGEWAAAQAATVGTLAPRRREVAERCLKEIGEARARIEKGLRRLSGDPMSREAFAIMNRAIARSNRQREAVERKVAPDELGPPKWRLFQIAFILLNLDGLADRESEDRPVVDLLFFPTGGGKTEAYLGLAAFAIARRRLANPGLTGAGLSVVMRYTLRLLTLDQLSRAAGLVCALELERVESKRLGNWPIEIGLWVGGAVTPNRMGSNKDDGDRTLVGWLKRMKKQGGPTPLPLKACPWCGHEIGPDCFTARPNMMKPAQLIVNCSNPTCEFAERLPIVSVDEEIYRRLPAFMIATVDKFANVPWEGRSGAFFGHVDRHDGAGFYGAAEPREGRKLPQELPAIDLVIQDELHLISGPLGTVAGLYETAFDLLASRMVNGVRRGPKIVASTATVRRADKQIRALFGRGETRIFPPPGPSRHDSFFAETDRGAPGRLYLGAGAPGQGPKRVFLRTLQTLLAGAAALSSGTKDDPADPYLTALCYFNALRELGGARRIVDDEVRRNLSHYGVDRVRESPVGVPFVNRSLHETIELTSRVATDKVAKARKALGLPAIDKGSAHVALATNMISVGLDIPRLGLMVVQGQPKTAAEYIQATSRVGRSRGKPGLVVTLLNLHKPRDRTHHEQFRAFHMSFYRAVEATSVTPFASRALDRALAAMLVAAVRHLDPALTPSEAAERAASRDEIVRIVREEVTAKMMLSNLPPDERAGVLSRLDDLRAAWADIADEQTNGGGEFRYDKGAEPQRLLQEPLKPLPTDLDGRRAWFAAGRSMRETEPAALLMLRRPDGSPMKTSP</sequence>
<feature type="domain" description="Helicase C-terminal" evidence="2">
    <location>
        <begin position="863"/>
        <end position="1038"/>
    </location>
</feature>
<gene>
    <name evidence="3" type="primary">drmA</name>
    <name evidence="3" type="ORF">ACFPOC_02545</name>
</gene>
<name>A0ABW0S8T2_9RHOB</name>
<dbReference type="SUPFAM" id="SSF52540">
    <property type="entry name" value="P-loop containing nucleoside triphosphate hydrolases"/>
    <property type="match status" value="1"/>
</dbReference>
<dbReference type="RefSeq" id="WP_209837586.1">
    <property type="nucleotide sequence ID" value="NZ_JAGGJP010000002.1"/>
</dbReference>
<organism evidence="3 4">
    <name type="scientific">Rubellimicrobium aerolatum</name>
    <dbReference type="NCBI Taxonomy" id="490979"/>
    <lineage>
        <taxon>Bacteria</taxon>
        <taxon>Pseudomonadati</taxon>
        <taxon>Pseudomonadota</taxon>
        <taxon>Alphaproteobacteria</taxon>
        <taxon>Rhodobacterales</taxon>
        <taxon>Roseobacteraceae</taxon>
        <taxon>Rubellimicrobium</taxon>
    </lineage>
</organism>
<reference evidence="4" key="1">
    <citation type="journal article" date="2019" name="Int. J. Syst. Evol. Microbiol.">
        <title>The Global Catalogue of Microorganisms (GCM) 10K type strain sequencing project: providing services to taxonomists for standard genome sequencing and annotation.</title>
        <authorList>
            <consortium name="The Broad Institute Genomics Platform"/>
            <consortium name="The Broad Institute Genome Sequencing Center for Infectious Disease"/>
            <person name="Wu L."/>
            <person name="Ma J."/>
        </authorList>
    </citation>
    <scope>NUCLEOTIDE SEQUENCE [LARGE SCALE GENOMIC DNA]</scope>
    <source>
        <strain evidence="4">KACC 11588</strain>
    </source>
</reference>
<keyword evidence="3" id="KW-0378">Hydrolase</keyword>
<dbReference type="Gene3D" id="3.40.50.300">
    <property type="entry name" value="P-loop containing nucleotide triphosphate hydrolases"/>
    <property type="match status" value="1"/>
</dbReference>
<dbReference type="GO" id="GO:0004386">
    <property type="term" value="F:helicase activity"/>
    <property type="evidence" value="ECO:0007669"/>
    <property type="project" value="UniProtKB-KW"/>
</dbReference>
<dbReference type="InterPro" id="IPR001650">
    <property type="entry name" value="Helicase_C-like"/>
</dbReference>
<keyword evidence="3" id="KW-0547">Nucleotide-binding</keyword>
<dbReference type="Proteomes" id="UP001596056">
    <property type="component" value="Unassembled WGS sequence"/>
</dbReference>
<evidence type="ECO:0000259" key="2">
    <source>
        <dbReference type="PROSITE" id="PS51194"/>
    </source>
</evidence>
<evidence type="ECO:0000256" key="1">
    <source>
        <dbReference type="SAM" id="MobiDB-lite"/>
    </source>
</evidence>
<feature type="region of interest" description="Disordered" evidence="1">
    <location>
        <begin position="99"/>
        <end position="120"/>
    </location>
</feature>
<dbReference type="NCBIfam" id="NF038325">
    <property type="entry name" value="DISARM_DrmAS"/>
    <property type="match status" value="1"/>
</dbReference>
<feature type="region of interest" description="Disordered" evidence="1">
    <location>
        <begin position="1"/>
        <end position="23"/>
    </location>
</feature>
<dbReference type="EMBL" id="JBHSNA010000002">
    <property type="protein sequence ID" value="MFC5565291.1"/>
    <property type="molecule type" value="Genomic_DNA"/>
</dbReference>
<evidence type="ECO:0000313" key="3">
    <source>
        <dbReference type="EMBL" id="MFC5565291.1"/>
    </source>
</evidence>
<evidence type="ECO:0000313" key="4">
    <source>
        <dbReference type="Proteomes" id="UP001596056"/>
    </source>
</evidence>
<keyword evidence="3" id="KW-0067">ATP-binding</keyword>
<keyword evidence="3" id="KW-0347">Helicase</keyword>
<proteinExistence type="predicted"/>
<keyword evidence="4" id="KW-1185">Reference proteome</keyword>